<evidence type="ECO:0000259" key="9">
    <source>
        <dbReference type="Pfam" id="PF12607"/>
    </source>
</evidence>
<feature type="transmembrane region" description="Helical" evidence="7">
    <location>
        <begin position="304"/>
        <end position="326"/>
    </location>
</feature>
<dbReference type="Pfam" id="PF12607">
    <property type="entry name" value="DUF3772"/>
    <property type="match status" value="1"/>
</dbReference>
<dbReference type="Proteomes" id="UP000295525">
    <property type="component" value="Unassembled WGS sequence"/>
</dbReference>
<organism evidence="10 11">
    <name type="scientific">Paralcaligenes ureilyticus</name>
    <dbReference type="NCBI Taxonomy" id="627131"/>
    <lineage>
        <taxon>Bacteria</taxon>
        <taxon>Pseudomonadati</taxon>
        <taxon>Pseudomonadota</taxon>
        <taxon>Betaproteobacteria</taxon>
        <taxon>Burkholderiales</taxon>
        <taxon>Alcaligenaceae</taxon>
        <taxon>Paralcaligenes</taxon>
    </lineage>
</organism>
<feature type="transmembrane region" description="Helical" evidence="7">
    <location>
        <begin position="621"/>
        <end position="649"/>
    </location>
</feature>
<feature type="transmembrane region" description="Helical" evidence="7">
    <location>
        <begin position="223"/>
        <end position="243"/>
    </location>
</feature>
<dbReference type="SUPFAM" id="SSF50182">
    <property type="entry name" value="Sm-like ribonucleoproteins"/>
    <property type="match status" value="1"/>
</dbReference>
<evidence type="ECO:0000256" key="6">
    <source>
        <dbReference type="ARBA" id="ARBA00023136"/>
    </source>
</evidence>
<dbReference type="Gene3D" id="1.10.287.1260">
    <property type="match status" value="1"/>
</dbReference>
<dbReference type="InterPro" id="IPR006685">
    <property type="entry name" value="MscS_channel_2nd"/>
</dbReference>
<sequence length="824" mass="88276">MTSPDHTSFPTHIRIFSFSGRLALWWLIALIALMALTLAPARAQPRDAKVGGEAPVDVSTALDTLRAQMDSVQKSLKEPQTDAELVDLRATAQAAQAKADAAAAAIAPQLTSVQARLAQLGVPSTDTPEAADVAAQRTELTKSSSKLDAQNKLARLISVEAGQAAEQILSLRRSQFQARMGERTDSILGEPFWAELHREWPKDARRLKPLRTELTAVLAATPLQAWIGIFLAIVLILGLRVFAGRALIRLTTTRVPPGRLRRSLFAMAVVLLSIATPGLVADALRIGLARSNSLSDAFSTLLDWVLVISCYGGLIAGLGSALLAPVRPSWRLPPILDTVASSLGRFPLILAIVVSIGWFFEELAKIINASLAATVTIECFMALALAVTMAAALLRASRLRRRHKLDPESAQSPASPLWLTALFSLAWLVLVGGVICVLTGFVAFGSFVIKQMVWYAVVLSAMYLLTVLIHDGCVSLLASIRHNAEDEHLARPLTRARSQAVVVLSGLGRLGIVLLAVAFLLAPFGEGPAELLSHIDYLHAGISIGEVQIRPTSVLQSAVVLLLGFGCVRILQRWLAAQYLPTTSLDPGMRQSTANLFSYAGYVLAVALALSAAGLSLERVAWIASALSVGIGFGLQAVVQNFVSGLILLAERPVRVGDWVSLGGVEGDIRRINVRATEIQMSDRSTVIVPNSEFITKVVRNVTHANPLGLVQIKLPMPLSTDAERVRSLIVEIFRSHDDVLDEPAPKVLLDGIDPNHGLLVFNATGYVNSPRAAYGVRSALLFEVLKQLGQANLPLSKPSTIIMMPPDTPVLPGTDAAMPTAPA</sequence>
<dbReference type="Gene3D" id="2.30.30.60">
    <property type="match status" value="1"/>
</dbReference>
<dbReference type="GO" id="GO:0008381">
    <property type="term" value="F:mechanosensitive monoatomic ion channel activity"/>
    <property type="evidence" value="ECO:0007669"/>
    <property type="project" value="UniProtKB-ARBA"/>
</dbReference>
<comment type="similarity">
    <text evidence="2">Belongs to the MscS (TC 1.A.23) family.</text>
</comment>
<feature type="transmembrane region" description="Helical" evidence="7">
    <location>
        <begin position="596"/>
        <end position="615"/>
    </location>
</feature>
<keyword evidence="3" id="KW-1003">Cell membrane</keyword>
<dbReference type="RefSeq" id="WP_132581761.1">
    <property type="nucleotide sequence ID" value="NZ_SMAJ01000005.1"/>
</dbReference>
<feature type="domain" description="DUF3772" evidence="9">
    <location>
        <begin position="152"/>
        <end position="211"/>
    </location>
</feature>
<evidence type="ECO:0000313" key="11">
    <source>
        <dbReference type="Proteomes" id="UP000295525"/>
    </source>
</evidence>
<keyword evidence="6 7" id="KW-0472">Membrane</keyword>
<dbReference type="SUPFAM" id="SSF82689">
    <property type="entry name" value="Mechanosensitive channel protein MscS (YggB), C-terminal domain"/>
    <property type="match status" value="1"/>
</dbReference>
<feature type="transmembrane region" description="Helical" evidence="7">
    <location>
        <begin position="338"/>
        <end position="360"/>
    </location>
</feature>
<keyword evidence="5 7" id="KW-1133">Transmembrane helix</keyword>
<dbReference type="InterPro" id="IPR023408">
    <property type="entry name" value="MscS_beta-dom_sf"/>
</dbReference>
<protein>
    <submittedName>
        <fullName evidence="10">Small-conductance mechanosensitive channel</fullName>
    </submittedName>
</protein>
<dbReference type="GO" id="GO:0005886">
    <property type="term" value="C:plasma membrane"/>
    <property type="evidence" value="ECO:0007669"/>
    <property type="project" value="UniProtKB-SubCell"/>
</dbReference>
<dbReference type="SUPFAM" id="SSF82861">
    <property type="entry name" value="Mechanosensitive channel protein MscS (YggB), transmembrane region"/>
    <property type="match status" value="1"/>
</dbReference>
<name>A0A4R3M8K2_9BURK</name>
<evidence type="ECO:0000256" key="7">
    <source>
        <dbReference type="SAM" id="Phobius"/>
    </source>
</evidence>
<evidence type="ECO:0000256" key="4">
    <source>
        <dbReference type="ARBA" id="ARBA00022692"/>
    </source>
</evidence>
<accession>A0A4R3M8K2</accession>
<keyword evidence="11" id="KW-1185">Reference proteome</keyword>
<dbReference type="PANTHER" id="PTHR30347:SF9">
    <property type="entry name" value="MINICONDUCTANCE MECHANOSENSITIVE CHANNEL MSCM"/>
    <property type="match status" value="1"/>
</dbReference>
<feature type="transmembrane region" description="Helical" evidence="7">
    <location>
        <begin position="417"/>
        <end position="447"/>
    </location>
</feature>
<keyword evidence="4 7" id="KW-0812">Transmembrane</keyword>
<evidence type="ECO:0000256" key="5">
    <source>
        <dbReference type="ARBA" id="ARBA00022989"/>
    </source>
</evidence>
<dbReference type="AlphaFoldDB" id="A0A4R3M8K2"/>
<feature type="transmembrane region" description="Helical" evidence="7">
    <location>
        <begin position="366"/>
        <end position="396"/>
    </location>
</feature>
<feature type="transmembrane region" description="Helical" evidence="7">
    <location>
        <begin position="453"/>
        <end position="480"/>
    </location>
</feature>
<gene>
    <name evidence="10" type="ORF">EDC26_105171</name>
</gene>
<reference evidence="10 11" key="1">
    <citation type="submission" date="2019-03" db="EMBL/GenBank/DDBJ databases">
        <title>Genomic Encyclopedia of Type Strains, Phase IV (KMG-IV): sequencing the most valuable type-strain genomes for metagenomic binning, comparative biology and taxonomic classification.</title>
        <authorList>
            <person name="Goeker M."/>
        </authorList>
    </citation>
    <scope>NUCLEOTIDE SEQUENCE [LARGE SCALE GENOMIC DNA]</scope>
    <source>
        <strain evidence="10 11">DSM 24591</strain>
    </source>
</reference>
<feature type="transmembrane region" description="Helical" evidence="7">
    <location>
        <begin position="501"/>
        <end position="522"/>
    </location>
</feature>
<comment type="subcellular location">
    <subcellularLocation>
        <location evidence="1">Cell membrane</location>
        <topology evidence="1">Multi-pass membrane protein</topology>
    </subcellularLocation>
</comment>
<evidence type="ECO:0000256" key="2">
    <source>
        <dbReference type="ARBA" id="ARBA00008017"/>
    </source>
</evidence>
<dbReference type="PANTHER" id="PTHR30347">
    <property type="entry name" value="POTASSIUM CHANNEL RELATED"/>
    <property type="match status" value="1"/>
</dbReference>
<dbReference type="InterPro" id="IPR011014">
    <property type="entry name" value="MscS_channel_TM-2"/>
</dbReference>
<evidence type="ECO:0000256" key="3">
    <source>
        <dbReference type="ARBA" id="ARBA00022475"/>
    </source>
</evidence>
<dbReference type="InterPro" id="IPR010920">
    <property type="entry name" value="LSM_dom_sf"/>
</dbReference>
<evidence type="ECO:0000256" key="1">
    <source>
        <dbReference type="ARBA" id="ARBA00004651"/>
    </source>
</evidence>
<dbReference type="EMBL" id="SMAJ01000005">
    <property type="protein sequence ID" value="TCT08619.1"/>
    <property type="molecule type" value="Genomic_DNA"/>
</dbReference>
<evidence type="ECO:0000259" key="8">
    <source>
        <dbReference type="Pfam" id="PF00924"/>
    </source>
</evidence>
<feature type="domain" description="Mechanosensitive ion channel MscS" evidence="8">
    <location>
        <begin position="638"/>
        <end position="704"/>
    </location>
</feature>
<proteinExistence type="inferred from homology"/>
<dbReference type="OrthoDB" id="9799209at2"/>
<dbReference type="Pfam" id="PF00924">
    <property type="entry name" value="MS_channel_2nd"/>
    <property type="match status" value="1"/>
</dbReference>
<dbReference type="InterPro" id="IPR022249">
    <property type="entry name" value="DUF3772"/>
</dbReference>
<dbReference type="InterPro" id="IPR011066">
    <property type="entry name" value="MscS_channel_C_sf"/>
</dbReference>
<evidence type="ECO:0000313" key="10">
    <source>
        <dbReference type="EMBL" id="TCT08619.1"/>
    </source>
</evidence>
<comment type="caution">
    <text evidence="10">The sequence shown here is derived from an EMBL/GenBank/DDBJ whole genome shotgun (WGS) entry which is preliminary data.</text>
</comment>
<feature type="transmembrane region" description="Helical" evidence="7">
    <location>
        <begin position="264"/>
        <end position="284"/>
    </location>
</feature>
<dbReference type="InterPro" id="IPR052702">
    <property type="entry name" value="MscS-like_channel"/>
</dbReference>
<dbReference type="Gene3D" id="3.30.70.100">
    <property type="match status" value="1"/>
</dbReference>